<dbReference type="Proteomes" id="UP001595756">
    <property type="component" value="Unassembled WGS sequence"/>
</dbReference>
<keyword evidence="2" id="KW-0472">Membrane</keyword>
<keyword evidence="2" id="KW-0812">Transmembrane</keyword>
<feature type="compositionally biased region" description="Low complexity" evidence="1">
    <location>
        <begin position="32"/>
        <end position="41"/>
    </location>
</feature>
<gene>
    <name evidence="3" type="ORF">ACFO0J_13935</name>
</gene>
<feature type="region of interest" description="Disordered" evidence="1">
    <location>
        <begin position="1"/>
        <end position="45"/>
    </location>
</feature>
<evidence type="ECO:0000256" key="1">
    <source>
        <dbReference type="SAM" id="MobiDB-lite"/>
    </source>
</evidence>
<evidence type="ECO:0000256" key="2">
    <source>
        <dbReference type="SAM" id="Phobius"/>
    </source>
</evidence>
<proteinExistence type="predicted"/>
<dbReference type="EMBL" id="JBHSDY010000010">
    <property type="protein sequence ID" value="MFC4299143.1"/>
    <property type="molecule type" value="Genomic_DNA"/>
</dbReference>
<comment type="caution">
    <text evidence="3">The sequence shown here is derived from an EMBL/GenBank/DDBJ whole genome shotgun (WGS) entry which is preliminary data.</text>
</comment>
<reference evidence="4" key="1">
    <citation type="journal article" date="2019" name="Int. J. Syst. Evol. Microbiol.">
        <title>The Global Catalogue of Microorganisms (GCM) 10K type strain sequencing project: providing services to taxonomists for standard genome sequencing and annotation.</title>
        <authorList>
            <consortium name="The Broad Institute Genomics Platform"/>
            <consortium name="The Broad Institute Genome Sequencing Center for Infectious Disease"/>
            <person name="Wu L."/>
            <person name="Ma J."/>
        </authorList>
    </citation>
    <scope>NUCLEOTIDE SEQUENCE [LARGE SCALE GENOMIC DNA]</scope>
    <source>
        <strain evidence="4">CGMCC 1.19029</strain>
    </source>
</reference>
<organism evidence="3 4">
    <name type="scientific">Castellaniella hirudinis</name>
    <dbReference type="NCBI Taxonomy" id="1144617"/>
    <lineage>
        <taxon>Bacteria</taxon>
        <taxon>Pseudomonadati</taxon>
        <taxon>Pseudomonadota</taxon>
        <taxon>Betaproteobacteria</taxon>
        <taxon>Burkholderiales</taxon>
        <taxon>Alcaligenaceae</taxon>
        <taxon>Castellaniella</taxon>
    </lineage>
</organism>
<keyword evidence="2" id="KW-1133">Transmembrane helix</keyword>
<evidence type="ECO:0000313" key="3">
    <source>
        <dbReference type="EMBL" id="MFC4299143.1"/>
    </source>
</evidence>
<accession>A0ABV8S0N0</accession>
<evidence type="ECO:0000313" key="4">
    <source>
        <dbReference type="Proteomes" id="UP001595756"/>
    </source>
</evidence>
<keyword evidence="4" id="KW-1185">Reference proteome</keyword>
<sequence>MRSNTSAVLQGPWVSGGSWGGRPAGRSTRWGRAAPARQAAASVHRPRTGLRIGWRRLAVLAGDVLMVLTWAAMIPGMMWLGVAAGF</sequence>
<evidence type="ECO:0008006" key="5">
    <source>
        <dbReference type="Google" id="ProtNLM"/>
    </source>
</evidence>
<feature type="transmembrane region" description="Helical" evidence="2">
    <location>
        <begin position="57"/>
        <end position="80"/>
    </location>
</feature>
<name>A0ABV8S0N0_9BURK</name>
<protein>
    <recommendedName>
        <fullName evidence="5">RDD family protein</fullName>
    </recommendedName>
</protein>
<dbReference type="RefSeq" id="WP_376813699.1">
    <property type="nucleotide sequence ID" value="NZ_JBHSDY010000010.1"/>
</dbReference>